<keyword evidence="4" id="KW-0227">DNA damage</keyword>
<dbReference type="GO" id="GO:0008270">
    <property type="term" value="F:zinc ion binding"/>
    <property type="evidence" value="ECO:0007669"/>
    <property type="project" value="InterPro"/>
</dbReference>
<dbReference type="AlphaFoldDB" id="A0AA88GQ19"/>
<accession>A0AA88GQ19</accession>
<keyword evidence="7" id="KW-0234">DNA repair</keyword>
<evidence type="ECO:0000256" key="7">
    <source>
        <dbReference type="ARBA" id="ARBA00023204"/>
    </source>
</evidence>
<name>A0AA88GQ19_NAELO</name>
<dbReference type="Pfam" id="PF01261">
    <property type="entry name" value="AP_endonuc_2"/>
    <property type="match status" value="1"/>
</dbReference>
<reference evidence="10 11" key="1">
    <citation type="journal article" date="2018" name="BMC Genomics">
        <title>The genome of Naegleria lovaniensis, the basis for a comparative approach to unravel pathogenicity factors of the human pathogenic amoeba N. fowleri.</title>
        <authorList>
            <person name="Liechti N."/>
            <person name="Schurch N."/>
            <person name="Bruggmann R."/>
            <person name="Wittwer M."/>
        </authorList>
    </citation>
    <scope>NUCLEOTIDE SEQUENCE [LARGE SCALE GENOMIC DNA]</scope>
    <source>
        <strain evidence="10 11">ATCC 30569</strain>
    </source>
</reference>
<dbReference type="InterPro" id="IPR018246">
    <property type="entry name" value="AP_endonuc_F2_Zn_BS"/>
</dbReference>
<dbReference type="GO" id="GO:0003906">
    <property type="term" value="F:DNA-(apurinic or apyrimidinic site) endonuclease activity"/>
    <property type="evidence" value="ECO:0007669"/>
    <property type="project" value="TreeGrafter"/>
</dbReference>
<dbReference type="InterPro" id="IPR013022">
    <property type="entry name" value="Xyl_isomerase-like_TIM-brl"/>
</dbReference>
<dbReference type="PROSITE" id="PS51432">
    <property type="entry name" value="AP_NUCLEASE_F2_4"/>
    <property type="match status" value="1"/>
</dbReference>
<evidence type="ECO:0000256" key="5">
    <source>
        <dbReference type="ARBA" id="ARBA00022801"/>
    </source>
</evidence>
<dbReference type="InterPro" id="IPR001719">
    <property type="entry name" value="AP_endonuc_2"/>
</dbReference>
<evidence type="ECO:0000313" key="11">
    <source>
        <dbReference type="Proteomes" id="UP000816034"/>
    </source>
</evidence>
<dbReference type="EMBL" id="PYSW02000021">
    <property type="protein sequence ID" value="KAG2383186.1"/>
    <property type="molecule type" value="Genomic_DNA"/>
</dbReference>
<dbReference type="Gene3D" id="3.20.20.150">
    <property type="entry name" value="Divalent-metal-dependent TIM barrel enzymes"/>
    <property type="match status" value="1"/>
</dbReference>
<dbReference type="Proteomes" id="UP000816034">
    <property type="component" value="Unassembled WGS sequence"/>
</dbReference>
<dbReference type="GeneID" id="68096978"/>
<feature type="domain" description="Xylose isomerase-like TIM barrel" evidence="9">
    <location>
        <begin position="142"/>
        <end position="249"/>
    </location>
</feature>
<feature type="compositionally biased region" description="Basic residues" evidence="8">
    <location>
        <begin position="80"/>
        <end position="92"/>
    </location>
</feature>
<proteinExistence type="inferred from homology"/>
<dbReference type="RefSeq" id="XP_044548865.1">
    <property type="nucleotide sequence ID" value="XM_044694172.1"/>
</dbReference>
<keyword evidence="5" id="KW-0378">Hydrolase</keyword>
<keyword evidence="11" id="KW-1185">Reference proteome</keyword>
<dbReference type="PANTHER" id="PTHR21445:SF0">
    <property type="entry name" value="APURINIC-APYRIMIDINIC ENDONUCLEASE"/>
    <property type="match status" value="1"/>
</dbReference>
<protein>
    <recommendedName>
        <fullName evidence="9">Xylose isomerase-like TIM barrel domain-containing protein</fullName>
    </recommendedName>
</protein>
<dbReference type="GO" id="GO:0005739">
    <property type="term" value="C:mitochondrion"/>
    <property type="evidence" value="ECO:0007669"/>
    <property type="project" value="TreeGrafter"/>
</dbReference>
<feature type="compositionally biased region" description="Acidic residues" evidence="8">
    <location>
        <begin position="65"/>
        <end position="76"/>
    </location>
</feature>
<keyword evidence="6" id="KW-0862">Zinc</keyword>
<evidence type="ECO:0000256" key="1">
    <source>
        <dbReference type="ARBA" id="ARBA00001947"/>
    </source>
</evidence>
<keyword evidence="3" id="KW-0479">Metal-binding</keyword>
<dbReference type="GO" id="GO:0006284">
    <property type="term" value="P:base-excision repair"/>
    <property type="evidence" value="ECO:0007669"/>
    <property type="project" value="TreeGrafter"/>
</dbReference>
<dbReference type="PROSITE" id="PS00729">
    <property type="entry name" value="AP_NUCLEASE_F2_1"/>
    <property type="match status" value="1"/>
</dbReference>
<evidence type="ECO:0000256" key="6">
    <source>
        <dbReference type="ARBA" id="ARBA00022833"/>
    </source>
</evidence>
<evidence type="ECO:0000256" key="8">
    <source>
        <dbReference type="SAM" id="MobiDB-lite"/>
    </source>
</evidence>
<evidence type="ECO:0000256" key="4">
    <source>
        <dbReference type="ARBA" id="ARBA00022763"/>
    </source>
</evidence>
<evidence type="ECO:0000256" key="2">
    <source>
        <dbReference type="ARBA" id="ARBA00005340"/>
    </source>
</evidence>
<gene>
    <name evidence="10" type="ORF">C9374_004523</name>
</gene>
<organism evidence="10 11">
    <name type="scientific">Naegleria lovaniensis</name>
    <name type="common">Amoeba</name>
    <dbReference type="NCBI Taxonomy" id="51637"/>
    <lineage>
        <taxon>Eukaryota</taxon>
        <taxon>Discoba</taxon>
        <taxon>Heterolobosea</taxon>
        <taxon>Tetramitia</taxon>
        <taxon>Eutetramitia</taxon>
        <taxon>Vahlkampfiidae</taxon>
        <taxon>Naegleria</taxon>
    </lineage>
</organism>
<feature type="compositionally biased region" description="Low complexity" evidence="8">
    <location>
        <begin position="1"/>
        <end position="17"/>
    </location>
</feature>
<feature type="compositionally biased region" description="Low complexity" evidence="8">
    <location>
        <begin position="33"/>
        <end position="54"/>
    </location>
</feature>
<dbReference type="GO" id="GO:0008081">
    <property type="term" value="F:phosphoric diester hydrolase activity"/>
    <property type="evidence" value="ECO:0007669"/>
    <property type="project" value="TreeGrafter"/>
</dbReference>
<comment type="cofactor">
    <cofactor evidence="1">
        <name>Zn(2+)</name>
        <dbReference type="ChEBI" id="CHEBI:29105"/>
    </cofactor>
</comment>
<feature type="region of interest" description="Disordered" evidence="8">
    <location>
        <begin position="1"/>
        <end position="96"/>
    </location>
</feature>
<sequence length="276" mass="31078">MPARTSRFFSSSNTSSSLKKRQKAESSKANQQKKNTNSSTAAASSSNNKKQTSNNRKKKKKNSSDEESSSSSDSEEDNKKKKKKSKKTIKKKQLTEKDKEKMNKLWERFVTGKPRLLIGCHVAFGSQGIEHAPLAAVANGCCGAFALFLGNQKTYSQKEYTDKQVSKFIENCKDLNFDREYLLPHASYLINLANPDKEKLAKSKNLFLTEYKKCQQLGLKRYNFHPGSTVGETTVENGCKQIAECINWANSQVDNVISVWNALREVETQLDINLNN</sequence>
<evidence type="ECO:0000259" key="9">
    <source>
        <dbReference type="Pfam" id="PF01261"/>
    </source>
</evidence>
<dbReference type="GO" id="GO:0003677">
    <property type="term" value="F:DNA binding"/>
    <property type="evidence" value="ECO:0007669"/>
    <property type="project" value="InterPro"/>
</dbReference>
<dbReference type="SMART" id="SM00518">
    <property type="entry name" value="AP2Ec"/>
    <property type="match status" value="1"/>
</dbReference>
<comment type="caution">
    <text evidence="10">The sequence shown here is derived from an EMBL/GenBank/DDBJ whole genome shotgun (WGS) entry which is preliminary data.</text>
</comment>
<comment type="similarity">
    <text evidence="2">Belongs to the AP endonuclease 2 family.</text>
</comment>
<dbReference type="InterPro" id="IPR036237">
    <property type="entry name" value="Xyl_isomerase-like_sf"/>
</dbReference>
<dbReference type="GO" id="GO:0005634">
    <property type="term" value="C:nucleus"/>
    <property type="evidence" value="ECO:0007669"/>
    <property type="project" value="TreeGrafter"/>
</dbReference>
<evidence type="ECO:0000256" key="3">
    <source>
        <dbReference type="ARBA" id="ARBA00022723"/>
    </source>
</evidence>
<dbReference type="SUPFAM" id="SSF51658">
    <property type="entry name" value="Xylose isomerase-like"/>
    <property type="match status" value="1"/>
</dbReference>
<dbReference type="PANTHER" id="PTHR21445">
    <property type="entry name" value="ENDONUCLEASE IV ENDODEOXYRIBONUCLEASE IV"/>
    <property type="match status" value="1"/>
</dbReference>
<evidence type="ECO:0000313" key="10">
    <source>
        <dbReference type="EMBL" id="KAG2383186.1"/>
    </source>
</evidence>